<evidence type="ECO:0000256" key="1">
    <source>
        <dbReference type="ARBA" id="ARBA00005429"/>
    </source>
</evidence>
<gene>
    <name evidence="7" type="primary">LOC107114277</name>
</gene>
<comment type="similarity">
    <text evidence="1">Belongs to the TRAFAC class dynamin-like GTPase superfamily. IRG family.</text>
</comment>
<proteinExistence type="inferred from homology"/>
<dbReference type="RefSeq" id="XP_015271208.1">
    <property type="nucleotide sequence ID" value="XM_015415722.1"/>
</dbReference>
<dbReference type="GeneID" id="107114277"/>
<evidence type="ECO:0000256" key="3">
    <source>
        <dbReference type="ARBA" id="ARBA00022801"/>
    </source>
</evidence>
<reference evidence="7" key="1">
    <citation type="submission" date="2025-08" db="UniProtKB">
        <authorList>
            <consortium name="RefSeq"/>
        </authorList>
    </citation>
    <scope>IDENTIFICATION</scope>
</reference>
<keyword evidence="4" id="KW-0342">GTP-binding</keyword>
<dbReference type="InterPro" id="IPR027417">
    <property type="entry name" value="P-loop_NTPase"/>
</dbReference>
<dbReference type="Proteomes" id="UP000694871">
    <property type="component" value="Unplaced"/>
</dbReference>
<dbReference type="PROSITE" id="PS51716">
    <property type="entry name" value="G_IRG"/>
    <property type="match status" value="1"/>
</dbReference>
<evidence type="ECO:0000259" key="5">
    <source>
        <dbReference type="PROSITE" id="PS51716"/>
    </source>
</evidence>
<dbReference type="Gene3D" id="3.40.50.300">
    <property type="entry name" value="P-loop containing nucleotide triphosphate hydrolases"/>
    <property type="match status" value="1"/>
</dbReference>
<protein>
    <submittedName>
        <fullName evidence="7">Interferon-inducible GTPase 5-like</fullName>
    </submittedName>
</protein>
<accession>A0ABM1KBX1</accession>
<dbReference type="InterPro" id="IPR051515">
    <property type="entry name" value="IRG"/>
</dbReference>
<dbReference type="InterPro" id="IPR007743">
    <property type="entry name" value="Immunity-related_GTPase-like"/>
</dbReference>
<dbReference type="PANTHER" id="PTHR32341:SF17">
    <property type="entry name" value="IRG-TYPE G DOMAIN-CONTAINING PROTEIN"/>
    <property type="match status" value="1"/>
</dbReference>
<dbReference type="SUPFAM" id="SSF52540">
    <property type="entry name" value="P-loop containing nucleoside triphosphate hydrolases"/>
    <property type="match status" value="1"/>
</dbReference>
<organism evidence="6 7">
    <name type="scientific">Gekko japonicus</name>
    <name type="common">Schlegel's Japanese gecko</name>
    <dbReference type="NCBI Taxonomy" id="146911"/>
    <lineage>
        <taxon>Eukaryota</taxon>
        <taxon>Metazoa</taxon>
        <taxon>Chordata</taxon>
        <taxon>Craniata</taxon>
        <taxon>Vertebrata</taxon>
        <taxon>Euteleostomi</taxon>
        <taxon>Lepidosauria</taxon>
        <taxon>Squamata</taxon>
        <taxon>Bifurcata</taxon>
        <taxon>Gekkota</taxon>
        <taxon>Gekkonidae</taxon>
        <taxon>Gekkoninae</taxon>
        <taxon>Gekko</taxon>
    </lineage>
</organism>
<sequence length="395" mass="44652">MGSDSSKVIVRTNLENLKDAMKQGNLPDLASQIHQELDLLEGTTVDVAVTGVSGAGKSSFVNAVRGMADSEEGAAATGVKQTTMEPKAYQHPTFPNVTVWDLPGIGTHEFKANEYLKKINFGRYDFFIIVAAERFFENDEMLAREIQRLKKHFYFVRTKVDSSLEAERRKPDFSEEKTLQEIREYCCENLTKAGESAPRIFLISSWHLDKYDFPVLQVTLLNDLNEMKRHALILALPSFSKEILQKKKAAMEDIIWRQAIVSACVEAFPVPHTPLLCNFLIVIKTLRHFYKVFGLDDDSLHRLAKWVGKPVEVLRSAIQKSPVPSEITEEFTISLLCEFLALHMTVDAVISYLEPSMVDLPDGGQCFKTLFFLLKFFLNDIVEDAGNVWAKAAEH</sequence>
<name>A0ABM1KBX1_GEKJA</name>
<dbReference type="InterPro" id="IPR030385">
    <property type="entry name" value="G_IRG_dom"/>
</dbReference>
<evidence type="ECO:0000256" key="4">
    <source>
        <dbReference type="ARBA" id="ARBA00023134"/>
    </source>
</evidence>
<dbReference type="PANTHER" id="PTHR32341">
    <property type="entry name" value="INTERFERON-INDUCIBLE GTPASE"/>
    <property type="match status" value="1"/>
</dbReference>
<dbReference type="Pfam" id="PF05049">
    <property type="entry name" value="IIGP"/>
    <property type="match status" value="1"/>
</dbReference>
<evidence type="ECO:0000313" key="7">
    <source>
        <dbReference type="RefSeq" id="XP_015271208.1"/>
    </source>
</evidence>
<feature type="domain" description="IRG-type G" evidence="5">
    <location>
        <begin position="43"/>
        <end position="223"/>
    </location>
</feature>
<keyword evidence="3" id="KW-0378">Hydrolase</keyword>
<keyword evidence="2" id="KW-0547">Nucleotide-binding</keyword>
<evidence type="ECO:0000256" key="2">
    <source>
        <dbReference type="ARBA" id="ARBA00022741"/>
    </source>
</evidence>
<evidence type="ECO:0000313" key="6">
    <source>
        <dbReference type="Proteomes" id="UP000694871"/>
    </source>
</evidence>
<keyword evidence="6" id="KW-1185">Reference proteome</keyword>